<gene>
    <name evidence="1" type="ORF">RPERSI_LOCUS6907</name>
</gene>
<dbReference type="Proteomes" id="UP000789920">
    <property type="component" value="Unassembled WGS sequence"/>
</dbReference>
<evidence type="ECO:0000313" key="2">
    <source>
        <dbReference type="Proteomes" id="UP000789920"/>
    </source>
</evidence>
<keyword evidence="2" id="KW-1185">Reference proteome</keyword>
<sequence>MATNISIVLEKNKNQFTWLQLFANNDLREATNEEFIYDILFYRKVWEKVYIRKDELVRRQETTTHSSLSTTGDIENSSIQLVNLCKVAVKERPKRTSHYNKSTTKTTLQETSNKKQYTCGFCKELGHNVATCSNKIQ</sequence>
<name>A0ACA9N0E3_9GLOM</name>
<reference evidence="1" key="1">
    <citation type="submission" date="2021-06" db="EMBL/GenBank/DDBJ databases">
        <authorList>
            <person name="Kallberg Y."/>
            <person name="Tangrot J."/>
            <person name="Rosling A."/>
        </authorList>
    </citation>
    <scope>NUCLEOTIDE SEQUENCE</scope>
    <source>
        <strain evidence="1">MA461A</strain>
    </source>
</reference>
<feature type="non-terminal residue" evidence="1">
    <location>
        <position position="137"/>
    </location>
</feature>
<accession>A0ACA9N0E3</accession>
<protein>
    <submittedName>
        <fullName evidence="1">22307_t:CDS:1</fullName>
    </submittedName>
</protein>
<evidence type="ECO:0000313" key="1">
    <source>
        <dbReference type="EMBL" id="CAG8625970.1"/>
    </source>
</evidence>
<dbReference type="EMBL" id="CAJVQC010011296">
    <property type="protein sequence ID" value="CAG8625970.1"/>
    <property type="molecule type" value="Genomic_DNA"/>
</dbReference>
<organism evidence="1 2">
    <name type="scientific">Racocetra persica</name>
    <dbReference type="NCBI Taxonomy" id="160502"/>
    <lineage>
        <taxon>Eukaryota</taxon>
        <taxon>Fungi</taxon>
        <taxon>Fungi incertae sedis</taxon>
        <taxon>Mucoromycota</taxon>
        <taxon>Glomeromycotina</taxon>
        <taxon>Glomeromycetes</taxon>
        <taxon>Diversisporales</taxon>
        <taxon>Gigasporaceae</taxon>
        <taxon>Racocetra</taxon>
    </lineage>
</organism>
<comment type="caution">
    <text evidence="1">The sequence shown here is derived from an EMBL/GenBank/DDBJ whole genome shotgun (WGS) entry which is preliminary data.</text>
</comment>
<proteinExistence type="predicted"/>